<reference evidence="3" key="1">
    <citation type="submission" date="2020-07" db="EMBL/GenBank/DDBJ databases">
        <authorList>
            <person name="Lin J."/>
        </authorList>
    </citation>
    <scope>NUCLEOTIDE SEQUENCE</scope>
</reference>
<name>A0A6V7PWM8_ANACO</name>
<dbReference type="GO" id="GO:0000226">
    <property type="term" value="P:microtubule cytoskeleton organization"/>
    <property type="evidence" value="ECO:0007669"/>
    <property type="project" value="InterPro"/>
</dbReference>
<feature type="region of interest" description="Disordered" evidence="1">
    <location>
        <begin position="119"/>
        <end position="255"/>
    </location>
</feature>
<dbReference type="SUPFAM" id="SSF51735">
    <property type="entry name" value="NAD(P)-binding Rossmann-fold domains"/>
    <property type="match status" value="1"/>
</dbReference>
<feature type="domain" description="D-isomer specific 2-hydroxyacid dehydrogenase NAD-binding" evidence="2">
    <location>
        <begin position="2"/>
        <end position="91"/>
    </location>
</feature>
<dbReference type="InterPro" id="IPR036291">
    <property type="entry name" value="NAD(P)-bd_dom_sf"/>
</dbReference>
<dbReference type="EMBL" id="LR862153">
    <property type="protein sequence ID" value="CAD1835334.1"/>
    <property type="molecule type" value="Genomic_DNA"/>
</dbReference>
<dbReference type="PANTHER" id="PTHR43254:SF3">
    <property type="entry name" value="C-TERMINAL BINDING PROTEIN AN"/>
    <property type="match status" value="1"/>
</dbReference>
<dbReference type="InterPro" id="IPR006140">
    <property type="entry name" value="D-isomer_DH_NAD-bd"/>
</dbReference>
<dbReference type="Pfam" id="PF02826">
    <property type="entry name" value="2-Hacid_dh_C"/>
    <property type="match status" value="1"/>
</dbReference>
<gene>
    <name evidence="3" type="ORF">CB5_LOCUS18545</name>
</gene>
<evidence type="ECO:0000256" key="1">
    <source>
        <dbReference type="SAM" id="MobiDB-lite"/>
    </source>
</evidence>
<evidence type="ECO:0000259" key="2">
    <source>
        <dbReference type="Pfam" id="PF02826"/>
    </source>
</evidence>
<feature type="compositionally biased region" description="Basic residues" evidence="1">
    <location>
        <begin position="171"/>
        <end position="187"/>
    </location>
</feature>
<dbReference type="AlphaFoldDB" id="A0A6V7PWM8"/>
<proteinExistence type="predicted"/>
<dbReference type="InterPro" id="IPR045015">
    <property type="entry name" value="AN-like"/>
</dbReference>
<evidence type="ECO:0000313" key="3">
    <source>
        <dbReference type="EMBL" id="CAD1835334.1"/>
    </source>
</evidence>
<organism evidence="3">
    <name type="scientific">Ananas comosus var. bracteatus</name>
    <name type="common">red pineapple</name>
    <dbReference type="NCBI Taxonomy" id="296719"/>
    <lineage>
        <taxon>Eukaryota</taxon>
        <taxon>Viridiplantae</taxon>
        <taxon>Streptophyta</taxon>
        <taxon>Embryophyta</taxon>
        <taxon>Tracheophyta</taxon>
        <taxon>Spermatophyta</taxon>
        <taxon>Magnoliopsida</taxon>
        <taxon>Liliopsida</taxon>
        <taxon>Poales</taxon>
        <taxon>Bromeliaceae</taxon>
        <taxon>Bromelioideae</taxon>
        <taxon>Ananas</taxon>
    </lineage>
</organism>
<dbReference type="PANTHER" id="PTHR43254">
    <property type="entry name" value="C-TERMINAL BINDING PROTEIN AN-RELATED"/>
    <property type="match status" value="1"/>
</dbReference>
<feature type="compositionally biased region" description="Basic and acidic residues" evidence="1">
    <location>
        <begin position="133"/>
        <end position="145"/>
    </location>
</feature>
<accession>A0A6V7PWM8</accession>
<dbReference type="Gene3D" id="3.40.50.720">
    <property type="entry name" value="NAD(P)-binding Rossmann-like Domain"/>
    <property type="match status" value="2"/>
</dbReference>
<feature type="compositionally biased region" description="Polar residues" evidence="1">
    <location>
        <begin position="230"/>
        <end position="240"/>
    </location>
</feature>
<sequence>MDTLNDLLAASDLVSLHCQLTNDTMHILNAECLQHIKPGAFIVNTGSCQLIDDCALKQLLIDGTIAGCALDGAEGPQWMEAWRDANVIILPRSADYSEEVWMEIREKAITILHLGETTKGKPSQVCEGEQQTDESHLSSEYDKKRAIALSKESQASGLSQNVGSKSEGKRSKSGKKGKKRPARRRSQQKSDDFSAVESDGNYISHRDDDTAISGREQSSRFASPEDSRTKQMSLAESTMEITPEKPMTASAGLGRKPGRLLKDGFVIALRAKDHSGFHISRQRVAGGGWFLDTVSNVTKRDPAAQFLVSFTSKDTLGLRSFAAGGKLLQINRRMEFVFASHTFDVWENWMLEGSALEDCKLVNCRNSSAILDVRIEILAAVSEEDGITRWLD</sequence>
<dbReference type="GO" id="GO:0051287">
    <property type="term" value="F:NAD binding"/>
    <property type="evidence" value="ECO:0007669"/>
    <property type="project" value="InterPro"/>
</dbReference>
<protein>
    <recommendedName>
        <fullName evidence="2">D-isomer specific 2-hydroxyacid dehydrogenase NAD-binding domain-containing protein</fullName>
    </recommendedName>
</protein>
<feature type="compositionally biased region" description="Polar residues" evidence="1">
    <location>
        <begin position="151"/>
        <end position="162"/>
    </location>
</feature>